<dbReference type="EMBL" id="SGWZ01000003">
    <property type="protein sequence ID" value="RZS69423.1"/>
    <property type="molecule type" value="Genomic_DNA"/>
</dbReference>
<evidence type="ECO:0000313" key="7">
    <source>
        <dbReference type="Proteomes" id="UP000078084"/>
    </source>
</evidence>
<evidence type="ECO:0000313" key="8">
    <source>
        <dbReference type="Proteomes" id="UP000292039"/>
    </source>
</evidence>
<keyword evidence="7" id="KW-1185">Reference proteome</keyword>
<organism evidence="5 7">
    <name type="scientific">Kerstersia gyiorum</name>
    <dbReference type="NCBI Taxonomy" id="206506"/>
    <lineage>
        <taxon>Bacteria</taxon>
        <taxon>Pseudomonadati</taxon>
        <taxon>Pseudomonadota</taxon>
        <taxon>Betaproteobacteria</taxon>
        <taxon>Burkholderiales</taxon>
        <taxon>Alcaligenaceae</taxon>
        <taxon>Kerstersia</taxon>
    </lineage>
</organism>
<proteinExistence type="predicted"/>
<dbReference type="Pfam" id="PF08545">
    <property type="entry name" value="ACP_syn_III"/>
    <property type="match status" value="1"/>
</dbReference>
<evidence type="ECO:0000313" key="6">
    <source>
        <dbReference type="EMBL" id="RZS69423.1"/>
    </source>
</evidence>
<dbReference type="AlphaFoldDB" id="A0A171KPB1"/>
<dbReference type="InterPro" id="IPR013751">
    <property type="entry name" value="ACP_syn_III_N"/>
</dbReference>
<feature type="domain" description="Beta-ketoacyl-[acyl-carrier-protein] synthase III C-terminal" evidence="3">
    <location>
        <begin position="246"/>
        <end position="334"/>
    </location>
</feature>
<dbReference type="InterPro" id="IPR013747">
    <property type="entry name" value="ACP_syn_III_C"/>
</dbReference>
<feature type="domain" description="Beta-ketoacyl-[acyl-carrier-protein] synthase III N-terminal" evidence="4">
    <location>
        <begin position="117"/>
        <end position="193"/>
    </location>
</feature>
<accession>A0A171KPB1</accession>
<dbReference type="Pfam" id="PF08541">
    <property type="entry name" value="ACP_syn_III_C"/>
    <property type="match status" value="1"/>
</dbReference>
<evidence type="ECO:0000256" key="2">
    <source>
        <dbReference type="ARBA" id="ARBA00023315"/>
    </source>
</evidence>
<dbReference type="Proteomes" id="UP000292039">
    <property type="component" value="Unassembled WGS sequence"/>
</dbReference>
<keyword evidence="1" id="KW-0808">Transferase</keyword>
<protein>
    <submittedName>
        <fullName evidence="5">3-oxoacyl-ACP synthase</fullName>
    </submittedName>
    <submittedName>
        <fullName evidence="6">3-oxoacyl-[acyl-carrier-protein] synthase-3</fullName>
    </submittedName>
</protein>
<evidence type="ECO:0000259" key="4">
    <source>
        <dbReference type="Pfam" id="PF08545"/>
    </source>
</evidence>
<dbReference type="STRING" id="206506.AAV32_14550"/>
<dbReference type="PANTHER" id="PTHR34069">
    <property type="entry name" value="3-OXOACYL-[ACYL-CARRIER-PROTEIN] SYNTHASE 3"/>
    <property type="match status" value="1"/>
</dbReference>
<dbReference type="CDD" id="cd00830">
    <property type="entry name" value="KAS_III"/>
    <property type="match status" value="1"/>
</dbReference>
<dbReference type="EMBL" id="LBNE01000012">
    <property type="protein sequence ID" value="KKO70728.1"/>
    <property type="molecule type" value="Genomic_DNA"/>
</dbReference>
<dbReference type="Gene3D" id="3.40.47.10">
    <property type="match status" value="1"/>
</dbReference>
<dbReference type="GO" id="GO:0006633">
    <property type="term" value="P:fatty acid biosynthetic process"/>
    <property type="evidence" value="ECO:0007669"/>
    <property type="project" value="InterPro"/>
</dbReference>
<dbReference type="SUPFAM" id="SSF53901">
    <property type="entry name" value="Thiolase-like"/>
    <property type="match status" value="1"/>
</dbReference>
<comment type="caution">
    <text evidence="5">The sequence shown here is derived from an EMBL/GenBank/DDBJ whole genome shotgun (WGS) entry which is preliminary data.</text>
</comment>
<keyword evidence="2" id="KW-0012">Acyltransferase</keyword>
<sequence>MPDQSSFITPLPMTLIATGKALPGQRITAAELDLRLGRPQGYSLAQSGIQSRHLADPGDDQAVLAAQALHDALRQGDIAPASIDLLISASAIPVQALPCSAAHVLAQAGLPDGTPGFDINASCVSFITALHTAAALLNSGAYRRIAIVCADLASRGVDWQNPKSSLIFGDGAACAIVEKGNGMQRLLGFRQHTHPSHAALCEIRAGGTRRNPRSGMEDSDFLFQMQGTRLFRQTAPLMQAMLDGLLSAAHLTLADIERVIPHQASHLGMSHMRERLGIDNDKLVDIYATHGNQVAASLPTALHEAHGSGRLPRGAPAALIGTGAGLTLAGLVWQL</sequence>
<dbReference type="PANTHER" id="PTHR34069:SF2">
    <property type="entry name" value="BETA-KETOACYL-[ACYL-CARRIER-PROTEIN] SYNTHASE III"/>
    <property type="match status" value="1"/>
</dbReference>
<reference evidence="5 7" key="1">
    <citation type="submission" date="2015-04" db="EMBL/GenBank/DDBJ databases">
        <title>Genome sequence of Kerstersia gyiorum CG1.</title>
        <authorList>
            <person name="Greninger A.L."/>
            <person name="Kozyreva V."/>
            <person name="Chaturvedi V."/>
        </authorList>
    </citation>
    <scope>NUCLEOTIDE SEQUENCE [LARGE SCALE GENOMIC DNA]</scope>
    <source>
        <strain evidence="5 7">CG1</strain>
    </source>
</reference>
<dbReference type="GO" id="GO:0004315">
    <property type="term" value="F:3-oxoacyl-[acyl-carrier-protein] synthase activity"/>
    <property type="evidence" value="ECO:0007669"/>
    <property type="project" value="InterPro"/>
</dbReference>
<dbReference type="GO" id="GO:0044550">
    <property type="term" value="P:secondary metabolite biosynthetic process"/>
    <property type="evidence" value="ECO:0007669"/>
    <property type="project" value="TreeGrafter"/>
</dbReference>
<evidence type="ECO:0000313" key="5">
    <source>
        <dbReference type="EMBL" id="KKO70728.1"/>
    </source>
</evidence>
<dbReference type="RefSeq" id="WP_068373845.1">
    <property type="nucleotide sequence ID" value="NZ_CBCSEB010000006.1"/>
</dbReference>
<gene>
    <name evidence="5" type="ORF">AAV32_14550</name>
    <name evidence="6" type="ORF">EV679_2017</name>
</gene>
<dbReference type="PATRIC" id="fig|206506.3.peg.3102"/>
<name>A0A171KPB1_9BURK</name>
<evidence type="ECO:0000256" key="1">
    <source>
        <dbReference type="ARBA" id="ARBA00022679"/>
    </source>
</evidence>
<reference evidence="6 8" key="2">
    <citation type="submission" date="2019-02" db="EMBL/GenBank/DDBJ databases">
        <title>Genomic Encyclopedia of Type Strains, Phase IV (KMG-IV): sequencing the most valuable type-strain genomes for metagenomic binning, comparative biology and taxonomic classification.</title>
        <authorList>
            <person name="Goeker M."/>
        </authorList>
    </citation>
    <scope>NUCLEOTIDE SEQUENCE [LARGE SCALE GENOMIC DNA]</scope>
    <source>
        <strain evidence="6 8">DSM 16618</strain>
    </source>
</reference>
<dbReference type="InterPro" id="IPR016039">
    <property type="entry name" value="Thiolase-like"/>
</dbReference>
<evidence type="ECO:0000259" key="3">
    <source>
        <dbReference type="Pfam" id="PF08541"/>
    </source>
</evidence>
<dbReference type="Proteomes" id="UP000078084">
    <property type="component" value="Unassembled WGS sequence"/>
</dbReference>